<proteinExistence type="predicted"/>
<comment type="caution">
    <text evidence="1">The sequence shown here is derived from an EMBL/GenBank/DDBJ whole genome shotgun (WGS) entry which is preliminary data.</text>
</comment>
<accession>X1EP65</accession>
<dbReference type="AlphaFoldDB" id="X1EP65"/>
<protein>
    <submittedName>
        <fullName evidence="1">Uncharacterized protein</fullName>
    </submittedName>
</protein>
<evidence type="ECO:0000313" key="1">
    <source>
        <dbReference type="EMBL" id="GAH22120.1"/>
    </source>
</evidence>
<feature type="non-terminal residue" evidence="1">
    <location>
        <position position="1"/>
    </location>
</feature>
<organism evidence="1">
    <name type="scientific">marine sediment metagenome</name>
    <dbReference type="NCBI Taxonomy" id="412755"/>
    <lineage>
        <taxon>unclassified sequences</taxon>
        <taxon>metagenomes</taxon>
        <taxon>ecological metagenomes</taxon>
    </lineage>
</organism>
<dbReference type="EMBL" id="BART01042307">
    <property type="protein sequence ID" value="GAH22120.1"/>
    <property type="molecule type" value="Genomic_DNA"/>
</dbReference>
<name>X1EP65_9ZZZZ</name>
<feature type="non-terminal residue" evidence="1">
    <location>
        <position position="35"/>
    </location>
</feature>
<gene>
    <name evidence="1" type="ORF">S01H4_67345</name>
</gene>
<sequence>SIAIDDKKYIKSKDKEKYISDLRLVISDKIHPSLC</sequence>
<reference evidence="1" key="1">
    <citation type="journal article" date="2014" name="Front. Microbiol.">
        <title>High frequency of phylogenetically diverse reductive dehalogenase-homologous genes in deep subseafloor sedimentary metagenomes.</title>
        <authorList>
            <person name="Kawai M."/>
            <person name="Futagami T."/>
            <person name="Toyoda A."/>
            <person name="Takaki Y."/>
            <person name="Nishi S."/>
            <person name="Hori S."/>
            <person name="Arai W."/>
            <person name="Tsubouchi T."/>
            <person name="Morono Y."/>
            <person name="Uchiyama I."/>
            <person name="Ito T."/>
            <person name="Fujiyama A."/>
            <person name="Inagaki F."/>
            <person name="Takami H."/>
        </authorList>
    </citation>
    <scope>NUCLEOTIDE SEQUENCE</scope>
    <source>
        <strain evidence="1">Expedition CK06-06</strain>
    </source>
</reference>